<evidence type="ECO:0008006" key="2">
    <source>
        <dbReference type="Google" id="ProtNLM"/>
    </source>
</evidence>
<name>A0A1J5RSM1_9ZZZZ</name>
<dbReference type="PANTHER" id="PTHR39327">
    <property type="match status" value="1"/>
</dbReference>
<dbReference type="EMBL" id="MLJW01000230">
    <property type="protein sequence ID" value="OIQ92483.1"/>
    <property type="molecule type" value="Genomic_DNA"/>
</dbReference>
<dbReference type="Pfam" id="PF06035">
    <property type="entry name" value="Peptidase_C93"/>
    <property type="match status" value="1"/>
</dbReference>
<dbReference type="AlphaFoldDB" id="A0A1J5RSM1"/>
<gene>
    <name evidence="1" type="ORF">GALL_255560</name>
</gene>
<organism evidence="1">
    <name type="scientific">mine drainage metagenome</name>
    <dbReference type="NCBI Taxonomy" id="410659"/>
    <lineage>
        <taxon>unclassified sequences</taxon>
        <taxon>metagenomes</taxon>
        <taxon>ecological metagenomes</taxon>
    </lineage>
</organism>
<evidence type="ECO:0000313" key="1">
    <source>
        <dbReference type="EMBL" id="OIQ92483.1"/>
    </source>
</evidence>
<protein>
    <recommendedName>
        <fullName evidence="2">Bacterial transglutaminase-like cysteine proteinase BTLCP</fullName>
    </recommendedName>
</protein>
<sequence>MPKPRYPSAERRALALLLIAGLVLALNFGALIAADFSIHLSERVIASAERKYGHGARLRLVAWTNLIAANRNRSEQEKLKLVNDFFNQIPFATDIEHWGVQDYWATPVELLASNGGDCEDYAIGKYFTLLALGFPMDRLRINYVMATTQDPANQAHMVLTYYPTPSSIPFVLDNLIPEIKLASARPDLIPVYSFNGAGLWLAKERGAGRAAGSSSKISLWAEMNARMSKELR</sequence>
<comment type="caution">
    <text evidence="1">The sequence shown here is derived from an EMBL/GenBank/DDBJ whole genome shotgun (WGS) entry which is preliminary data.</text>
</comment>
<dbReference type="PANTHER" id="PTHR39327:SF1">
    <property type="entry name" value="BLR5470 PROTEIN"/>
    <property type="match status" value="1"/>
</dbReference>
<dbReference type="Gene3D" id="3.10.620.30">
    <property type="match status" value="1"/>
</dbReference>
<dbReference type="InterPro" id="IPR010319">
    <property type="entry name" value="Transglutaminase-like_Cys_pept"/>
</dbReference>
<reference evidence="1" key="1">
    <citation type="submission" date="2016-10" db="EMBL/GenBank/DDBJ databases">
        <title>Sequence of Gallionella enrichment culture.</title>
        <authorList>
            <person name="Poehlein A."/>
            <person name="Muehling M."/>
            <person name="Daniel R."/>
        </authorList>
    </citation>
    <scope>NUCLEOTIDE SEQUENCE</scope>
</reference>
<accession>A0A1J5RSM1</accession>
<proteinExistence type="predicted"/>